<dbReference type="AlphaFoldDB" id="A0A938X3N6"/>
<proteinExistence type="predicted"/>
<accession>A0A938X3N6</accession>
<sequence length="110" mass="12790">MSYEHRGLVTGIKQKLLYVLPILSYDPLKHLDTYHPVDYPESHSDLFLLKSSEFSFISHDSLLKPNDIRTVSINRLLYQQSGRISPDSDTYKAFLKQCVHQETNAFFDLI</sequence>
<comment type="caution">
    <text evidence="1">The sequence shown here is derived from an EMBL/GenBank/DDBJ whole genome shotgun (WGS) entry which is preliminary data.</text>
</comment>
<keyword evidence="2" id="KW-1185">Reference proteome</keyword>
<reference evidence="1" key="2">
    <citation type="journal article" date="2021" name="Sci. Rep.">
        <title>The distribution of antibiotic resistance genes in chicken gut microbiota commensals.</title>
        <authorList>
            <person name="Juricova H."/>
            <person name="Matiasovicova J."/>
            <person name="Kubasova T."/>
            <person name="Cejkova D."/>
            <person name="Rychlik I."/>
        </authorList>
    </citation>
    <scope>NUCLEOTIDE SEQUENCE</scope>
    <source>
        <strain evidence="1">An420c</strain>
    </source>
</reference>
<reference evidence="1" key="1">
    <citation type="submission" date="2020-08" db="EMBL/GenBank/DDBJ databases">
        <authorList>
            <person name="Cejkova D."/>
            <person name="Kubasova T."/>
            <person name="Jahodarova E."/>
            <person name="Rychlik I."/>
        </authorList>
    </citation>
    <scope>NUCLEOTIDE SEQUENCE</scope>
    <source>
        <strain evidence="1">An420c</strain>
    </source>
</reference>
<protein>
    <submittedName>
        <fullName evidence="1">Uncharacterized protein</fullName>
    </submittedName>
</protein>
<gene>
    <name evidence="1" type="ORF">H6A13_12285</name>
</gene>
<organism evidence="1 2">
    <name type="scientific">Mordavella massiliensis</name>
    <dbReference type="NCBI Taxonomy" id="1871024"/>
    <lineage>
        <taxon>Bacteria</taxon>
        <taxon>Bacillati</taxon>
        <taxon>Bacillota</taxon>
        <taxon>Clostridia</taxon>
        <taxon>Eubacteriales</taxon>
        <taxon>Clostridiaceae</taxon>
        <taxon>Mordavella</taxon>
    </lineage>
</organism>
<evidence type="ECO:0000313" key="1">
    <source>
        <dbReference type="EMBL" id="MBM6827857.1"/>
    </source>
</evidence>
<evidence type="ECO:0000313" key="2">
    <source>
        <dbReference type="Proteomes" id="UP000713880"/>
    </source>
</evidence>
<dbReference type="EMBL" id="JACJLV010000069">
    <property type="protein sequence ID" value="MBM6827857.1"/>
    <property type="molecule type" value="Genomic_DNA"/>
</dbReference>
<name>A0A938X3N6_9CLOT</name>
<dbReference type="Proteomes" id="UP000713880">
    <property type="component" value="Unassembled WGS sequence"/>
</dbReference>